<protein>
    <recommendedName>
        <fullName evidence="8">Magnesium transporter</fullName>
    </recommendedName>
</protein>
<evidence type="ECO:0008006" key="8">
    <source>
        <dbReference type="Google" id="ProtNLM"/>
    </source>
</evidence>
<comment type="subcellular location">
    <subcellularLocation>
        <location evidence="1">Membrane</location>
        <topology evidence="1">Multi-pass membrane protein</topology>
    </subcellularLocation>
</comment>
<sequence>LSSASSIILGCCVAIVSSAIQSLGITLQRKSHLINYHHVLPGEMTGNSDEQPDGTPTYQQHQNLHHHKRNMWLCGFFLFIIANILGSLIQITTLPLIILSPLQSIGLIFNSILSCMLLPGENFTQKLGYGTAIISIGAFIIAYNGSTTPVEIPGKDANEKFVIILNKLSRPAFLIWFIGTFITILFLLLINWILTQRINHLKFKLTRRQFKSNIQLINKYQFIKGVNFGFISGTLTAHTFLFAKSLIDTIVEIIMNNSHDLKQLSTNFTPLFLLLTMLSIIGFQLTAFNMGLAQILTSILYPLCFLVYNLINLINDVAYNSLLADKIMSLKQLAWVIIGLFAVLCGVVLISWDGAFGNTSNKEDSYLSEEEFILNLKFPY</sequence>
<gene>
    <name evidence="6" type="ORF">HYPBUDRAFT_91572</name>
</gene>
<dbReference type="GO" id="GO:0015095">
    <property type="term" value="F:magnesium ion transmembrane transporter activity"/>
    <property type="evidence" value="ECO:0007669"/>
    <property type="project" value="InterPro"/>
</dbReference>
<evidence type="ECO:0000256" key="4">
    <source>
        <dbReference type="ARBA" id="ARBA00023136"/>
    </source>
</evidence>
<dbReference type="RefSeq" id="XP_020079194.1">
    <property type="nucleotide sequence ID" value="XM_020223883.1"/>
</dbReference>
<dbReference type="PANTHER" id="PTHR12570:SF86">
    <property type="entry name" value="ADR321CP"/>
    <property type="match status" value="1"/>
</dbReference>
<dbReference type="EMBL" id="KV454538">
    <property type="protein sequence ID" value="ODV70127.1"/>
    <property type="molecule type" value="Genomic_DNA"/>
</dbReference>
<keyword evidence="2 5" id="KW-0812">Transmembrane</keyword>
<dbReference type="InterPro" id="IPR008521">
    <property type="entry name" value="Mg_trans_NIPA"/>
</dbReference>
<feature type="transmembrane region" description="Helical" evidence="5">
    <location>
        <begin position="6"/>
        <end position="27"/>
    </location>
</feature>
<accession>A0A1E4RS96</accession>
<feature type="transmembrane region" description="Helical" evidence="5">
    <location>
        <begin position="97"/>
        <end position="120"/>
    </location>
</feature>
<evidence type="ECO:0000256" key="2">
    <source>
        <dbReference type="ARBA" id="ARBA00022692"/>
    </source>
</evidence>
<proteinExistence type="predicted"/>
<reference evidence="7" key="1">
    <citation type="submission" date="2016-05" db="EMBL/GenBank/DDBJ databases">
        <title>Comparative genomics of biotechnologically important yeasts.</title>
        <authorList>
            <consortium name="DOE Joint Genome Institute"/>
            <person name="Riley R."/>
            <person name="Haridas S."/>
            <person name="Wolfe K.H."/>
            <person name="Lopes M.R."/>
            <person name="Hittinger C.T."/>
            <person name="Goker M."/>
            <person name="Salamov A."/>
            <person name="Wisecaver J."/>
            <person name="Long T.M."/>
            <person name="Aerts A.L."/>
            <person name="Barry K."/>
            <person name="Choi C."/>
            <person name="Clum A."/>
            <person name="Coughlan A.Y."/>
            <person name="Deshpande S."/>
            <person name="Douglass A.P."/>
            <person name="Hanson S.J."/>
            <person name="Klenk H.-P."/>
            <person name="Labutti K."/>
            <person name="Lapidus A."/>
            <person name="Lindquist E."/>
            <person name="Lipzen A."/>
            <person name="Meier-Kolthoff J.P."/>
            <person name="Ohm R.A."/>
            <person name="Otillar R.P."/>
            <person name="Pangilinan J."/>
            <person name="Peng Y."/>
            <person name="Rokas A."/>
            <person name="Rosa C.A."/>
            <person name="Scheuner C."/>
            <person name="Sibirny A.A."/>
            <person name="Slot J.C."/>
            <person name="Stielow J.B."/>
            <person name="Sun H."/>
            <person name="Kurtzman C.P."/>
            <person name="Blackwell M."/>
            <person name="Grigoriev I.V."/>
            <person name="Jeffries T.W."/>
        </authorList>
    </citation>
    <scope>NUCLEOTIDE SEQUENCE [LARGE SCALE GENOMIC DNA]</scope>
    <source>
        <strain evidence="7">NRRL Y-1933</strain>
    </source>
</reference>
<feature type="non-terminal residue" evidence="6">
    <location>
        <position position="380"/>
    </location>
</feature>
<keyword evidence="7" id="KW-1185">Reference proteome</keyword>
<feature type="transmembrane region" description="Helical" evidence="5">
    <location>
        <begin position="264"/>
        <end position="285"/>
    </location>
</feature>
<keyword evidence="4 5" id="KW-0472">Membrane</keyword>
<dbReference type="AlphaFoldDB" id="A0A1E4RS96"/>
<keyword evidence="3 5" id="KW-1133">Transmembrane helix</keyword>
<name>A0A1E4RS96_9ASCO</name>
<evidence type="ECO:0000313" key="7">
    <source>
        <dbReference type="Proteomes" id="UP000095085"/>
    </source>
</evidence>
<dbReference type="GeneID" id="30998432"/>
<feature type="transmembrane region" description="Helical" evidence="5">
    <location>
        <begin position="291"/>
        <end position="311"/>
    </location>
</feature>
<evidence type="ECO:0000256" key="1">
    <source>
        <dbReference type="ARBA" id="ARBA00004141"/>
    </source>
</evidence>
<dbReference type="OrthoDB" id="2504919at2759"/>
<dbReference type="Proteomes" id="UP000095085">
    <property type="component" value="Unassembled WGS sequence"/>
</dbReference>
<feature type="transmembrane region" description="Helical" evidence="5">
    <location>
        <begin position="173"/>
        <end position="194"/>
    </location>
</feature>
<feature type="transmembrane region" description="Helical" evidence="5">
    <location>
        <begin position="71"/>
        <end position="91"/>
    </location>
</feature>
<evidence type="ECO:0000256" key="5">
    <source>
        <dbReference type="SAM" id="Phobius"/>
    </source>
</evidence>
<dbReference type="PANTHER" id="PTHR12570">
    <property type="match status" value="1"/>
</dbReference>
<evidence type="ECO:0000256" key="3">
    <source>
        <dbReference type="ARBA" id="ARBA00022989"/>
    </source>
</evidence>
<feature type="transmembrane region" description="Helical" evidence="5">
    <location>
        <begin position="332"/>
        <end position="352"/>
    </location>
</feature>
<dbReference type="GO" id="GO:0016020">
    <property type="term" value="C:membrane"/>
    <property type="evidence" value="ECO:0007669"/>
    <property type="project" value="UniProtKB-SubCell"/>
</dbReference>
<evidence type="ECO:0000313" key="6">
    <source>
        <dbReference type="EMBL" id="ODV70127.1"/>
    </source>
</evidence>
<feature type="transmembrane region" description="Helical" evidence="5">
    <location>
        <begin position="127"/>
        <end position="145"/>
    </location>
</feature>
<organism evidence="6 7">
    <name type="scientific">Hyphopichia burtonii NRRL Y-1933</name>
    <dbReference type="NCBI Taxonomy" id="984485"/>
    <lineage>
        <taxon>Eukaryota</taxon>
        <taxon>Fungi</taxon>
        <taxon>Dikarya</taxon>
        <taxon>Ascomycota</taxon>
        <taxon>Saccharomycotina</taxon>
        <taxon>Pichiomycetes</taxon>
        <taxon>Debaryomycetaceae</taxon>
        <taxon>Hyphopichia</taxon>
    </lineage>
</organism>
<feature type="non-terminal residue" evidence="6">
    <location>
        <position position="1"/>
    </location>
</feature>